<comment type="caution">
    <text evidence="2">The sequence shown here is derived from an EMBL/GenBank/DDBJ whole genome shotgun (WGS) entry which is preliminary data.</text>
</comment>
<organism evidence="2 3">
    <name type="scientific">Arthrobacter nitrophenolicus</name>
    <dbReference type="NCBI Taxonomy" id="683150"/>
    <lineage>
        <taxon>Bacteria</taxon>
        <taxon>Bacillati</taxon>
        <taxon>Actinomycetota</taxon>
        <taxon>Actinomycetes</taxon>
        <taxon>Micrococcales</taxon>
        <taxon>Micrococcaceae</taxon>
        <taxon>Arthrobacter</taxon>
    </lineage>
</organism>
<dbReference type="Proteomes" id="UP000294621">
    <property type="component" value="Unassembled WGS sequence"/>
</dbReference>
<keyword evidence="1" id="KW-1133">Transmembrane helix</keyword>
<keyword evidence="1" id="KW-0472">Membrane</keyword>
<evidence type="ECO:0000313" key="2">
    <source>
        <dbReference type="EMBL" id="TDL33456.1"/>
    </source>
</evidence>
<gene>
    <name evidence="2" type="ORF">E2R57_18250</name>
</gene>
<protein>
    <submittedName>
        <fullName evidence="2">Uncharacterized protein</fullName>
    </submittedName>
</protein>
<keyword evidence="1" id="KW-0812">Transmembrane</keyword>
<name>A0A4R5XRL0_9MICC</name>
<dbReference type="AlphaFoldDB" id="A0A4R5XRL0"/>
<evidence type="ECO:0000256" key="1">
    <source>
        <dbReference type="SAM" id="Phobius"/>
    </source>
</evidence>
<sequence length="80" mass="8840">MASVHVRALVTWLAIFPLAATGMCALGAMVPQWHPVLRAFVLTLVVVPIAVYFAVPRLLLLQTHIGRAARSRAQRRAKRI</sequence>
<feature type="transmembrane region" description="Helical" evidence="1">
    <location>
        <begin position="37"/>
        <end position="60"/>
    </location>
</feature>
<dbReference type="EMBL" id="SMZQ01000011">
    <property type="protein sequence ID" value="TDL33456.1"/>
    <property type="molecule type" value="Genomic_DNA"/>
</dbReference>
<dbReference type="OrthoDB" id="4571002at2"/>
<evidence type="ECO:0000313" key="3">
    <source>
        <dbReference type="Proteomes" id="UP000294621"/>
    </source>
</evidence>
<accession>A0A4R5XRL0</accession>
<proteinExistence type="predicted"/>
<reference evidence="2 3" key="1">
    <citation type="submission" date="2019-03" db="EMBL/GenBank/DDBJ databases">
        <title>Genome Sequencing and Assembly of Various Microbes Isolated from Partially Reclaimed Soil and Acid Mine Drainage (AMD) Site.</title>
        <authorList>
            <person name="Steinbock B."/>
            <person name="Bechtold R."/>
            <person name="Sevigny J.L."/>
            <person name="Thomas D."/>
            <person name="Cuthill L.R."/>
            <person name="Aveiro Johannsen E.J."/>
            <person name="Thomas K."/>
            <person name="Ghosh A."/>
        </authorList>
    </citation>
    <scope>NUCLEOTIDE SEQUENCE [LARGE SCALE GENOMIC DNA]</scope>
    <source>
        <strain evidence="2 3">S-A1</strain>
    </source>
</reference>